<accession>A0A5B7ELK9</accession>
<dbReference type="Proteomes" id="UP000324222">
    <property type="component" value="Unassembled WGS sequence"/>
</dbReference>
<evidence type="ECO:0000313" key="2">
    <source>
        <dbReference type="Proteomes" id="UP000324222"/>
    </source>
</evidence>
<protein>
    <submittedName>
        <fullName evidence="1">Uncharacterized protein</fullName>
    </submittedName>
</protein>
<organism evidence="1 2">
    <name type="scientific">Portunus trituberculatus</name>
    <name type="common">Swimming crab</name>
    <name type="synonym">Neptunus trituberculatus</name>
    <dbReference type="NCBI Taxonomy" id="210409"/>
    <lineage>
        <taxon>Eukaryota</taxon>
        <taxon>Metazoa</taxon>
        <taxon>Ecdysozoa</taxon>
        <taxon>Arthropoda</taxon>
        <taxon>Crustacea</taxon>
        <taxon>Multicrustacea</taxon>
        <taxon>Malacostraca</taxon>
        <taxon>Eumalacostraca</taxon>
        <taxon>Eucarida</taxon>
        <taxon>Decapoda</taxon>
        <taxon>Pleocyemata</taxon>
        <taxon>Brachyura</taxon>
        <taxon>Eubrachyura</taxon>
        <taxon>Portunoidea</taxon>
        <taxon>Portunidae</taxon>
        <taxon>Portuninae</taxon>
        <taxon>Portunus</taxon>
    </lineage>
</organism>
<evidence type="ECO:0000313" key="1">
    <source>
        <dbReference type="EMBL" id="MPC34049.1"/>
    </source>
</evidence>
<dbReference type="AlphaFoldDB" id="A0A5B7ELK9"/>
<gene>
    <name evidence="1" type="ORF">E2C01_027422</name>
</gene>
<dbReference type="EMBL" id="VSRR010002970">
    <property type="protein sequence ID" value="MPC34049.1"/>
    <property type="molecule type" value="Genomic_DNA"/>
</dbReference>
<sequence>MPWFLLEEQEWNTLGELRYRDLFVPRLCKVMPEPTVGVRSMEALTLLCCMLISTLVVLWCSEYSGRQSRVPGLKFLAVYARVGLKLSANNVQSSLAHNALVLFRLVRASLPPL</sequence>
<proteinExistence type="predicted"/>
<comment type="caution">
    <text evidence="1">The sequence shown here is derived from an EMBL/GenBank/DDBJ whole genome shotgun (WGS) entry which is preliminary data.</text>
</comment>
<name>A0A5B7ELK9_PORTR</name>
<keyword evidence="2" id="KW-1185">Reference proteome</keyword>
<reference evidence="1 2" key="1">
    <citation type="submission" date="2019-05" db="EMBL/GenBank/DDBJ databases">
        <title>Another draft genome of Portunus trituberculatus and its Hox gene families provides insights of decapod evolution.</title>
        <authorList>
            <person name="Jeong J.-H."/>
            <person name="Song I."/>
            <person name="Kim S."/>
            <person name="Choi T."/>
            <person name="Kim D."/>
            <person name="Ryu S."/>
            <person name="Kim W."/>
        </authorList>
    </citation>
    <scope>NUCLEOTIDE SEQUENCE [LARGE SCALE GENOMIC DNA]</scope>
    <source>
        <tissue evidence="1">Muscle</tissue>
    </source>
</reference>